<dbReference type="Proteomes" id="UP001085076">
    <property type="component" value="Miscellaneous, Linkage group lg02"/>
</dbReference>
<comment type="caution">
    <text evidence="1">The sequence shown here is derived from an EMBL/GenBank/DDBJ whole genome shotgun (WGS) entry which is preliminary data.</text>
</comment>
<gene>
    <name evidence="1" type="ORF">J5N97_011447</name>
</gene>
<evidence type="ECO:0000313" key="1">
    <source>
        <dbReference type="EMBL" id="KAJ0983192.1"/>
    </source>
</evidence>
<reference evidence="1" key="2">
    <citation type="journal article" date="2022" name="Hortic Res">
        <title>The genome of Dioscorea zingiberensis sheds light on the biosynthesis, origin and evolution of the medicinally important diosgenin saponins.</title>
        <authorList>
            <person name="Li Y."/>
            <person name="Tan C."/>
            <person name="Li Z."/>
            <person name="Guo J."/>
            <person name="Li S."/>
            <person name="Chen X."/>
            <person name="Wang C."/>
            <person name="Dai X."/>
            <person name="Yang H."/>
            <person name="Song W."/>
            <person name="Hou L."/>
            <person name="Xu J."/>
            <person name="Tong Z."/>
            <person name="Xu A."/>
            <person name="Yuan X."/>
            <person name="Wang W."/>
            <person name="Yang Q."/>
            <person name="Chen L."/>
            <person name="Sun Z."/>
            <person name="Wang K."/>
            <person name="Pan B."/>
            <person name="Chen J."/>
            <person name="Bao Y."/>
            <person name="Liu F."/>
            <person name="Qi X."/>
            <person name="Gang D.R."/>
            <person name="Wen J."/>
            <person name="Li J."/>
        </authorList>
    </citation>
    <scope>NUCLEOTIDE SEQUENCE</scope>
    <source>
        <strain evidence="1">Dzin_1.0</strain>
    </source>
</reference>
<evidence type="ECO:0000313" key="2">
    <source>
        <dbReference type="Proteomes" id="UP001085076"/>
    </source>
</evidence>
<proteinExistence type="predicted"/>
<organism evidence="1 2">
    <name type="scientific">Dioscorea zingiberensis</name>
    <dbReference type="NCBI Taxonomy" id="325984"/>
    <lineage>
        <taxon>Eukaryota</taxon>
        <taxon>Viridiplantae</taxon>
        <taxon>Streptophyta</taxon>
        <taxon>Embryophyta</taxon>
        <taxon>Tracheophyta</taxon>
        <taxon>Spermatophyta</taxon>
        <taxon>Magnoliopsida</taxon>
        <taxon>Liliopsida</taxon>
        <taxon>Dioscoreales</taxon>
        <taxon>Dioscoreaceae</taxon>
        <taxon>Dioscorea</taxon>
    </lineage>
</organism>
<keyword evidence="2" id="KW-1185">Reference proteome</keyword>
<protein>
    <submittedName>
        <fullName evidence="1">Uncharacterized protein</fullName>
    </submittedName>
</protein>
<name>A0A9D5HPK9_9LILI</name>
<dbReference type="AlphaFoldDB" id="A0A9D5HPK9"/>
<accession>A0A9D5HPK9</accession>
<dbReference type="EMBL" id="JAGGNH010000002">
    <property type="protein sequence ID" value="KAJ0983192.1"/>
    <property type="molecule type" value="Genomic_DNA"/>
</dbReference>
<reference evidence="1" key="1">
    <citation type="submission" date="2021-03" db="EMBL/GenBank/DDBJ databases">
        <authorList>
            <person name="Li Z."/>
            <person name="Yang C."/>
        </authorList>
    </citation>
    <scope>NUCLEOTIDE SEQUENCE</scope>
    <source>
        <strain evidence="1">Dzin_1.0</strain>
        <tissue evidence="1">Leaf</tissue>
    </source>
</reference>
<sequence length="75" mass="8285">MLGSSGKENGLRRKVISDVSDAAKVDGENAKVDYSKHGNGVIIRSRMLRVSWIPGLIRSGRQAPDPKYPLRCCSW</sequence>